<feature type="compositionally biased region" description="Low complexity" evidence="1">
    <location>
        <begin position="174"/>
        <end position="215"/>
    </location>
</feature>
<dbReference type="GeneID" id="27349570"/>
<dbReference type="HOGENOM" id="CLU_874374_0_0_1"/>
<feature type="region of interest" description="Disordered" evidence="1">
    <location>
        <begin position="162"/>
        <end position="222"/>
    </location>
</feature>
<dbReference type="RefSeq" id="XP_016244890.1">
    <property type="nucleotide sequence ID" value="XM_016397699.1"/>
</dbReference>
<keyword evidence="2" id="KW-0812">Transmembrane</keyword>
<dbReference type="Proteomes" id="UP000054466">
    <property type="component" value="Unassembled WGS sequence"/>
</dbReference>
<accession>A0A0D2CMA6</accession>
<keyword evidence="2" id="KW-1133">Transmembrane helix</keyword>
<evidence type="ECO:0000313" key="4">
    <source>
        <dbReference type="Proteomes" id="UP000054466"/>
    </source>
</evidence>
<feature type="compositionally biased region" description="Low complexity" evidence="1">
    <location>
        <begin position="49"/>
        <end position="59"/>
    </location>
</feature>
<dbReference type="VEuPathDB" id="FungiDB:PV07_10376"/>
<feature type="transmembrane region" description="Helical" evidence="2">
    <location>
        <begin position="99"/>
        <end position="124"/>
    </location>
</feature>
<protein>
    <recommendedName>
        <fullName evidence="5">Apple domain-containing protein</fullName>
    </recommendedName>
</protein>
<organism evidence="3 4">
    <name type="scientific">Cladophialophora immunda</name>
    <dbReference type="NCBI Taxonomy" id="569365"/>
    <lineage>
        <taxon>Eukaryota</taxon>
        <taxon>Fungi</taxon>
        <taxon>Dikarya</taxon>
        <taxon>Ascomycota</taxon>
        <taxon>Pezizomycotina</taxon>
        <taxon>Eurotiomycetes</taxon>
        <taxon>Chaetothyriomycetidae</taxon>
        <taxon>Chaetothyriales</taxon>
        <taxon>Herpotrichiellaceae</taxon>
        <taxon>Cladophialophora</taxon>
    </lineage>
</organism>
<evidence type="ECO:0000256" key="2">
    <source>
        <dbReference type="SAM" id="Phobius"/>
    </source>
</evidence>
<reference evidence="3 4" key="1">
    <citation type="submission" date="2015-01" db="EMBL/GenBank/DDBJ databases">
        <title>The Genome Sequence of Cladophialophora immunda CBS83496.</title>
        <authorList>
            <consortium name="The Broad Institute Genomics Platform"/>
            <person name="Cuomo C."/>
            <person name="de Hoog S."/>
            <person name="Gorbushina A."/>
            <person name="Stielow B."/>
            <person name="Teixiera M."/>
            <person name="Abouelleil A."/>
            <person name="Chapman S.B."/>
            <person name="Priest M."/>
            <person name="Young S.K."/>
            <person name="Wortman J."/>
            <person name="Nusbaum C."/>
            <person name="Birren B."/>
        </authorList>
    </citation>
    <scope>NUCLEOTIDE SEQUENCE [LARGE SCALE GENOMIC DNA]</scope>
    <source>
        <strain evidence="3 4">CBS 83496</strain>
    </source>
</reference>
<sequence>MASPVSAEARSPTEDHSSYSDKQVASSIDHGIEAVTQPQPFPDAYAYANPNNTNNDSSNGGSGGGGLEAVHHLLTEDQENPAWQKEKSQRKICGLSSRAFIIVVGVATALLVAAIIGGSIGGVLANKNNSGSAKAELANTSTTSPAAALSTEVATTSASAITVTSEPATPTNVPPASLSTSATTSSSPLYTTTMTTTTTTSTSTAPTSTATTSTSGEGSYNCPADNNTNYVSPLLSTETWTVLCDTDWPSGVDAMNGGAVVDLTAVIAYSIDACIDQCAAYNVAGGDCEAVVYGANITLALSRGGIQGNCFLKSDRGAKNTVDNSGQVEAAYLSAAS</sequence>
<evidence type="ECO:0000256" key="1">
    <source>
        <dbReference type="SAM" id="MobiDB-lite"/>
    </source>
</evidence>
<evidence type="ECO:0000313" key="3">
    <source>
        <dbReference type="EMBL" id="KIW24674.1"/>
    </source>
</evidence>
<dbReference type="STRING" id="569365.A0A0D2CMA6"/>
<feature type="region of interest" description="Disordered" evidence="1">
    <location>
        <begin position="1"/>
        <end position="68"/>
    </location>
</feature>
<name>A0A0D2CMA6_9EURO</name>
<proteinExistence type="predicted"/>
<dbReference type="EMBL" id="KN847045">
    <property type="protein sequence ID" value="KIW24674.1"/>
    <property type="molecule type" value="Genomic_DNA"/>
</dbReference>
<keyword evidence="4" id="KW-1185">Reference proteome</keyword>
<dbReference type="AlphaFoldDB" id="A0A0D2CMA6"/>
<gene>
    <name evidence="3" type="ORF">PV07_10376</name>
</gene>
<keyword evidence="2" id="KW-0472">Membrane</keyword>
<dbReference type="OrthoDB" id="5358884at2759"/>
<evidence type="ECO:0008006" key="5">
    <source>
        <dbReference type="Google" id="ProtNLM"/>
    </source>
</evidence>